<gene>
    <name evidence="2" type="ORF">GLAREA_03295</name>
</gene>
<dbReference type="OrthoDB" id="10370864at2759"/>
<evidence type="ECO:0000313" key="3">
    <source>
        <dbReference type="Proteomes" id="UP000016922"/>
    </source>
</evidence>
<reference evidence="2 3" key="1">
    <citation type="journal article" date="2013" name="BMC Genomics">
        <title>Genomics-driven discovery of the pneumocandin biosynthetic gene cluster in the fungus Glarea lozoyensis.</title>
        <authorList>
            <person name="Chen L."/>
            <person name="Yue Q."/>
            <person name="Zhang X."/>
            <person name="Xiang M."/>
            <person name="Wang C."/>
            <person name="Li S."/>
            <person name="Che Y."/>
            <person name="Ortiz-Lopez F.J."/>
            <person name="Bills G.F."/>
            <person name="Liu X."/>
            <person name="An Z."/>
        </authorList>
    </citation>
    <scope>NUCLEOTIDE SEQUENCE [LARGE SCALE GENOMIC DNA]</scope>
    <source>
        <strain evidence="3">ATCC 20868 / MF5171</strain>
    </source>
</reference>
<dbReference type="GeneID" id="19462350"/>
<dbReference type="AlphaFoldDB" id="S3CNT0"/>
<feature type="compositionally biased region" description="Low complexity" evidence="1">
    <location>
        <begin position="183"/>
        <end position="193"/>
    </location>
</feature>
<dbReference type="HOGENOM" id="CLU_956596_0_0_1"/>
<proteinExistence type="predicted"/>
<organism evidence="2 3">
    <name type="scientific">Glarea lozoyensis (strain ATCC 20868 / MF5171)</name>
    <dbReference type="NCBI Taxonomy" id="1116229"/>
    <lineage>
        <taxon>Eukaryota</taxon>
        <taxon>Fungi</taxon>
        <taxon>Dikarya</taxon>
        <taxon>Ascomycota</taxon>
        <taxon>Pezizomycotina</taxon>
        <taxon>Leotiomycetes</taxon>
        <taxon>Helotiales</taxon>
        <taxon>Helotiaceae</taxon>
        <taxon>Glarea</taxon>
    </lineage>
</organism>
<dbReference type="RefSeq" id="XP_008086570.1">
    <property type="nucleotide sequence ID" value="XM_008088379.1"/>
</dbReference>
<sequence length="291" mass="31834">MASRKITMRDITTGSRQLLHDLRDLQQTGLTIPDIIYNYRLVNGRLERKHYREGSQSGDEEPEPVDVQVNNFLNAKPQEHTRAETITNPGLHSGDTSYRGPLPPQYATSTTNDEKTPSQLPNFRSSMNSNPDLQQSQDSGVASSSAPPPYSDPLSNPRPELPPRPKLNLDSTSEQIHPPIPSPTTASSSSAHPFPDIPQIPSPTAVALPSAHPLPNIPPVSPISTTTTPAKRISRKPLPKREEELKQEQQPAEDAGALQKDKHVKFGSIRVIGDGDKGRRLIGEEGNAEQS</sequence>
<feature type="region of interest" description="Disordered" evidence="1">
    <location>
        <begin position="75"/>
        <end position="291"/>
    </location>
</feature>
<dbReference type="Proteomes" id="UP000016922">
    <property type="component" value="Unassembled WGS sequence"/>
</dbReference>
<protein>
    <submittedName>
        <fullName evidence="2">Uncharacterized protein</fullName>
    </submittedName>
</protein>
<feature type="compositionally biased region" description="Basic and acidic residues" evidence="1">
    <location>
        <begin position="273"/>
        <end position="283"/>
    </location>
</feature>
<name>S3CNT0_GLAL2</name>
<dbReference type="EMBL" id="KE145370">
    <property type="protein sequence ID" value="EPE27380.1"/>
    <property type="molecule type" value="Genomic_DNA"/>
</dbReference>
<evidence type="ECO:0000256" key="1">
    <source>
        <dbReference type="SAM" id="MobiDB-lite"/>
    </source>
</evidence>
<feature type="compositionally biased region" description="Polar residues" evidence="1">
    <location>
        <begin position="84"/>
        <end position="96"/>
    </location>
</feature>
<feature type="compositionally biased region" description="Polar residues" evidence="1">
    <location>
        <begin position="106"/>
        <end position="142"/>
    </location>
</feature>
<evidence type="ECO:0000313" key="2">
    <source>
        <dbReference type="EMBL" id="EPE27380.1"/>
    </source>
</evidence>
<keyword evidence="3" id="KW-1185">Reference proteome</keyword>
<dbReference type="KEGG" id="glz:GLAREA_03295"/>
<accession>S3CNT0</accession>